<dbReference type="UniPathway" id="UPA00606"/>
<comment type="similarity">
    <text evidence="4">Belongs to the PNP/MTAP phosphorylase family. MTAP subfamily.</text>
</comment>
<dbReference type="Pfam" id="PF01048">
    <property type="entry name" value="PNP_UDP_1"/>
    <property type="match status" value="1"/>
</dbReference>
<evidence type="ECO:0000256" key="1">
    <source>
        <dbReference type="ARBA" id="ARBA00022676"/>
    </source>
</evidence>
<feature type="binding site" evidence="4">
    <location>
        <position position="183"/>
    </location>
    <ligand>
        <name>substrate</name>
    </ligand>
</feature>
<dbReference type="InterPro" id="IPR000845">
    <property type="entry name" value="Nucleoside_phosphorylase_d"/>
</dbReference>
<keyword evidence="7" id="KW-1185">Reference proteome</keyword>
<dbReference type="Proteomes" id="UP000255367">
    <property type="component" value="Unassembled WGS sequence"/>
</dbReference>
<keyword evidence="2 4" id="KW-0808">Transferase</keyword>
<dbReference type="InterPro" id="IPR010044">
    <property type="entry name" value="MTAP"/>
</dbReference>
<dbReference type="InterPro" id="IPR035994">
    <property type="entry name" value="Nucleoside_phosphorylase_sf"/>
</dbReference>
<evidence type="ECO:0000256" key="3">
    <source>
        <dbReference type="ARBA" id="ARBA00022726"/>
    </source>
</evidence>
<dbReference type="HAMAP" id="MF_01963">
    <property type="entry name" value="MTAP"/>
    <property type="match status" value="1"/>
</dbReference>
<feature type="site" description="Important for substrate specificity" evidence="4">
    <location>
        <position position="219"/>
    </location>
</feature>
<dbReference type="FunFam" id="3.40.50.1580:FF:000012">
    <property type="entry name" value="Probable 6-oxopurine nucleoside phosphorylase"/>
    <property type="match status" value="1"/>
</dbReference>
<feature type="site" description="Important for substrate specificity" evidence="4">
    <location>
        <position position="165"/>
    </location>
</feature>
<sequence>MGVIAVIGGTGVYDPSMFENIEAKTMSTPYGDIAYTQGSYKGKQVVFLARHGMKHSIPPHLINYRANIWGLKKLGVTMIISTTAVGSLNQDFGPGHFVLVDQFLDFTKSRVSTFFDGHGKKVVHLGVGNPYSPALRTVIEEAAKKLDITLHNGGTYVCTEGPRFETPAEIKMFKMLGADTVGMTNVPEVVLAGEAEIAYATISMVTNYAAGISPTELTHQEVLDIMAEMSNNFKALILETIERLDPDQDLPCHHRLAEYGGFKAALGKEGDLL</sequence>
<dbReference type="NCBIfam" id="NF006599">
    <property type="entry name" value="PRK09136.1"/>
    <property type="match status" value="1"/>
</dbReference>
<dbReference type="AlphaFoldDB" id="A0A380NH49"/>
<comment type="pathway">
    <text evidence="4">Purine metabolism; purine nucleoside salvage.</text>
</comment>
<dbReference type="EC" id="2.4.2.1" evidence="4"/>
<dbReference type="GO" id="GO:0005829">
    <property type="term" value="C:cytosol"/>
    <property type="evidence" value="ECO:0007669"/>
    <property type="project" value="TreeGrafter"/>
</dbReference>
<protein>
    <recommendedName>
        <fullName evidence="4">Probable 6-oxopurine nucleoside phosphorylase</fullName>
        <ecNumber evidence="4">2.4.2.1</ecNumber>
    </recommendedName>
    <alternativeName>
        <fullName evidence="4">Purine nucleoside phosphorylase</fullName>
        <shortName evidence="4">PNP</shortName>
    </alternativeName>
</protein>
<dbReference type="OrthoDB" id="1523230at2"/>
<reference evidence="6 7" key="1">
    <citation type="submission" date="2018-06" db="EMBL/GenBank/DDBJ databases">
        <authorList>
            <consortium name="Pathogen Informatics"/>
            <person name="Doyle S."/>
        </authorList>
    </citation>
    <scope>NUCLEOTIDE SEQUENCE [LARGE SCALE GENOMIC DNA]</scope>
    <source>
        <strain evidence="6 7">NCTC12020</strain>
    </source>
</reference>
<dbReference type="PANTHER" id="PTHR42679:SF2">
    <property type="entry name" value="S-METHYL-5'-THIOADENOSINE PHOSPHORYLASE"/>
    <property type="match status" value="1"/>
</dbReference>
<dbReference type="NCBIfam" id="TIGR01694">
    <property type="entry name" value="MTAP"/>
    <property type="match status" value="1"/>
</dbReference>
<dbReference type="SUPFAM" id="SSF53167">
    <property type="entry name" value="Purine and uridine phosphorylases"/>
    <property type="match status" value="1"/>
</dbReference>
<comment type="function">
    <text evidence="4">Purine nucleoside phosphorylase which is highly specific for 6-oxopurine nucleosides. Cleaves guanosine or inosine to respective bases and sugar-1-phosphate molecules. Involved in purine salvage.</text>
</comment>
<dbReference type="GO" id="GO:0006166">
    <property type="term" value="P:purine ribonucleoside salvage"/>
    <property type="evidence" value="ECO:0007669"/>
    <property type="project" value="UniProtKB-UniRule"/>
</dbReference>
<feature type="domain" description="Nucleoside phosphorylase" evidence="5">
    <location>
        <begin position="4"/>
        <end position="242"/>
    </location>
</feature>
<evidence type="ECO:0000256" key="2">
    <source>
        <dbReference type="ARBA" id="ARBA00022679"/>
    </source>
</evidence>
<feature type="binding site" evidence="4">
    <location>
        <begin position="207"/>
        <end position="209"/>
    </location>
    <ligand>
        <name>substrate</name>
    </ligand>
</feature>
<dbReference type="PANTHER" id="PTHR42679">
    <property type="entry name" value="S-METHYL-5'-THIOADENOSINE PHOSPHORYLASE"/>
    <property type="match status" value="1"/>
</dbReference>
<proteinExistence type="inferred from homology"/>
<feature type="binding site" evidence="4">
    <location>
        <begin position="50"/>
        <end position="51"/>
    </location>
    <ligand>
        <name>phosphate</name>
        <dbReference type="ChEBI" id="CHEBI:43474"/>
    </ligand>
</feature>
<dbReference type="CDD" id="cd09010">
    <property type="entry name" value="MTAP_SsMTAPII_like_MTIP"/>
    <property type="match status" value="1"/>
</dbReference>
<feature type="binding site" evidence="4">
    <location>
        <position position="10"/>
    </location>
    <ligand>
        <name>phosphate</name>
        <dbReference type="ChEBI" id="CHEBI:43474"/>
    </ligand>
</feature>
<gene>
    <name evidence="6" type="ORF">NCTC12020_00447</name>
</gene>
<name>A0A380NH49_9FIRM</name>
<dbReference type="GO" id="GO:0019509">
    <property type="term" value="P:L-methionine salvage from methylthioadenosine"/>
    <property type="evidence" value="ECO:0007669"/>
    <property type="project" value="TreeGrafter"/>
</dbReference>
<accession>A0A380NH49</accession>
<comment type="catalytic activity">
    <reaction evidence="4">
        <text>a purine D-ribonucleoside + phosphate = a purine nucleobase + alpha-D-ribose 1-phosphate</text>
        <dbReference type="Rhea" id="RHEA:19805"/>
        <dbReference type="ChEBI" id="CHEBI:26386"/>
        <dbReference type="ChEBI" id="CHEBI:43474"/>
        <dbReference type="ChEBI" id="CHEBI:57720"/>
        <dbReference type="ChEBI" id="CHEBI:142355"/>
        <dbReference type="EC" id="2.4.2.1"/>
    </reaction>
</comment>
<evidence type="ECO:0000313" key="6">
    <source>
        <dbReference type="EMBL" id="SUP40972.1"/>
    </source>
</evidence>
<dbReference type="Gene3D" id="3.40.50.1580">
    <property type="entry name" value="Nucleoside phosphorylase domain"/>
    <property type="match status" value="1"/>
</dbReference>
<evidence type="ECO:0000313" key="7">
    <source>
        <dbReference type="Proteomes" id="UP000255367"/>
    </source>
</evidence>
<organism evidence="6 7">
    <name type="scientific">Veillonella criceti</name>
    <dbReference type="NCBI Taxonomy" id="103891"/>
    <lineage>
        <taxon>Bacteria</taxon>
        <taxon>Bacillati</taxon>
        <taxon>Bacillota</taxon>
        <taxon>Negativicutes</taxon>
        <taxon>Veillonellales</taxon>
        <taxon>Veillonellaceae</taxon>
        <taxon>Veillonella</taxon>
    </lineage>
</organism>
<comment type="miscellaneous">
    <text evidence="4">Although this enzyme belongs to the family of MTA phosphorylases based on sequence homology, it has been shown that conserved amino acid substitutions in the substrate binding pocket convert the substrate specificity of this enzyme from 6-aminopurines to 6-oxopurines.</text>
</comment>
<comment type="subunit">
    <text evidence="4">Homohexamer. Dimer of a homotrimer.</text>
</comment>
<feature type="binding site" evidence="4">
    <location>
        <begin position="83"/>
        <end position="84"/>
    </location>
    <ligand>
        <name>phosphate</name>
        <dbReference type="ChEBI" id="CHEBI:43474"/>
    </ligand>
</feature>
<dbReference type="EMBL" id="UHIO01000001">
    <property type="protein sequence ID" value="SUP40972.1"/>
    <property type="molecule type" value="Genomic_DNA"/>
</dbReference>
<keyword evidence="1 4" id="KW-0328">Glycosyltransferase</keyword>
<evidence type="ECO:0000256" key="4">
    <source>
        <dbReference type="HAMAP-Rule" id="MF_01963"/>
    </source>
</evidence>
<dbReference type="GO" id="GO:0017061">
    <property type="term" value="F:S-methyl-5-thioadenosine phosphorylase activity"/>
    <property type="evidence" value="ECO:0007669"/>
    <property type="project" value="InterPro"/>
</dbReference>
<evidence type="ECO:0000259" key="5">
    <source>
        <dbReference type="Pfam" id="PF01048"/>
    </source>
</evidence>
<feature type="binding site" evidence="4">
    <location>
        <position position="184"/>
    </location>
    <ligand>
        <name>phosphate</name>
        <dbReference type="ChEBI" id="CHEBI:43474"/>
    </ligand>
</feature>
<keyword evidence="3 4" id="KW-0660">Purine salvage</keyword>
<dbReference type="RefSeq" id="WP_115309694.1">
    <property type="nucleotide sequence ID" value="NZ_UHIO01000001.1"/>
</dbReference>